<proteinExistence type="predicted"/>
<reference evidence="4 5" key="1">
    <citation type="submission" date="2023-08" db="EMBL/GenBank/DDBJ databases">
        <title>Black Yeasts Isolated from many extreme environments.</title>
        <authorList>
            <person name="Coleine C."/>
            <person name="Stajich J.E."/>
            <person name="Selbmann L."/>
        </authorList>
    </citation>
    <scope>NUCLEOTIDE SEQUENCE [LARGE SCALE GENOMIC DNA]</scope>
    <source>
        <strain evidence="4 5">CCFEE 5935</strain>
    </source>
</reference>
<dbReference type="RefSeq" id="XP_064653909.1">
    <property type="nucleotide sequence ID" value="XM_064807831.1"/>
</dbReference>
<accession>A0AAV9NUZ0</accession>
<dbReference type="AlphaFoldDB" id="A0AAV9NUZ0"/>
<dbReference type="GO" id="GO:0005739">
    <property type="term" value="C:mitochondrion"/>
    <property type="evidence" value="ECO:0007669"/>
    <property type="project" value="GOC"/>
</dbReference>
<evidence type="ECO:0000313" key="5">
    <source>
        <dbReference type="Proteomes" id="UP001337655"/>
    </source>
</evidence>
<keyword evidence="5" id="KW-1185">Reference proteome</keyword>
<dbReference type="InterPro" id="IPR032717">
    <property type="entry name" value="Mss51_Znf"/>
</dbReference>
<feature type="domain" description="Mitochondrial splicing suppressor 51-like C-terminal" evidence="3">
    <location>
        <begin position="274"/>
        <end position="472"/>
    </location>
</feature>
<feature type="domain" description="Mitochondrial splicing suppressor 51 zinc-finger" evidence="2">
    <location>
        <begin position="118"/>
        <end position="191"/>
    </location>
</feature>
<sequence>MASNSICSRCLRLASQLPRNGNAGRESRRAFTTTAKQQPSRRRIHQSSNPRAPAVEGQRQQDSPVPPFSATRGRTVDQPATNPYDRALLQRHNLFHPFTNSPSPQIRKRAAIIRQNAYCPHPSHQPTRNPQSPHDAEGRKTGQMPPAHVRYECPDCGIPVSCSEEHFASDYESHLQICDTLRQINEDDHDLVSGRFFPEFQYPSSQIEEAQVNMTNWDTLLYSREFNAINDERSMRQATRLLTYPMTVGSVLHELSPYSLKQRLTPEGLRSLSALRYSLHPPRTGASTTMSGIRPNPPPIRLFILGARAESSLPREVWIQLSHLFPRVSFHLIFIGPESMANRDDEFPLPSRTPQNPYGAIVEDRLGGGMKVSTYVEYFHTLFEAQHFAPFDPYFDAFLLFHPGLGHPASSHEWAPTLPQLLSTKIPILCTGYTDFDMQRDIEWVKKEAGGEMDVLMEPGENRFRSLRWDLNDLDPGDVSCGNWGVWGFRGKRYEADEYRGAE</sequence>
<protein>
    <submittedName>
        <fullName evidence="4">Translational activator for mitochondrial COX1</fullName>
    </submittedName>
</protein>
<dbReference type="InterPro" id="IPR046824">
    <property type="entry name" value="Mss51-like_C"/>
</dbReference>
<dbReference type="GeneID" id="89931939"/>
<evidence type="ECO:0000313" key="4">
    <source>
        <dbReference type="EMBL" id="KAK5163432.1"/>
    </source>
</evidence>
<evidence type="ECO:0000256" key="1">
    <source>
        <dbReference type="SAM" id="MobiDB-lite"/>
    </source>
</evidence>
<feature type="region of interest" description="Disordered" evidence="1">
    <location>
        <begin position="119"/>
        <end position="144"/>
    </location>
</feature>
<evidence type="ECO:0000259" key="3">
    <source>
        <dbReference type="Pfam" id="PF20179"/>
    </source>
</evidence>
<dbReference type="GO" id="GO:0033617">
    <property type="term" value="P:mitochondrial respiratory chain complex IV assembly"/>
    <property type="evidence" value="ECO:0007669"/>
    <property type="project" value="TreeGrafter"/>
</dbReference>
<dbReference type="PANTHER" id="PTHR28069:SF1">
    <property type="entry name" value="PROTEIN MSS51, MITOCHONDRIAL"/>
    <property type="match status" value="1"/>
</dbReference>
<dbReference type="EMBL" id="JAVRRT010000025">
    <property type="protein sequence ID" value="KAK5163432.1"/>
    <property type="molecule type" value="Genomic_DNA"/>
</dbReference>
<dbReference type="Proteomes" id="UP001337655">
    <property type="component" value="Unassembled WGS sequence"/>
</dbReference>
<gene>
    <name evidence="4" type="primary">MSS51</name>
    <name evidence="4" type="ORF">LTR77_010614</name>
</gene>
<evidence type="ECO:0000259" key="2">
    <source>
        <dbReference type="Pfam" id="PF13824"/>
    </source>
</evidence>
<dbReference type="Pfam" id="PF13824">
    <property type="entry name" value="zf-Mss51"/>
    <property type="match status" value="1"/>
</dbReference>
<comment type="caution">
    <text evidence="4">The sequence shown here is derived from an EMBL/GenBank/DDBJ whole genome shotgun (WGS) entry which is preliminary data.</text>
</comment>
<name>A0AAV9NUZ0_9PEZI</name>
<organism evidence="4 5">
    <name type="scientific">Saxophila tyrrhenica</name>
    <dbReference type="NCBI Taxonomy" id="1690608"/>
    <lineage>
        <taxon>Eukaryota</taxon>
        <taxon>Fungi</taxon>
        <taxon>Dikarya</taxon>
        <taxon>Ascomycota</taxon>
        <taxon>Pezizomycotina</taxon>
        <taxon>Dothideomycetes</taxon>
        <taxon>Dothideomycetidae</taxon>
        <taxon>Mycosphaerellales</taxon>
        <taxon>Extremaceae</taxon>
        <taxon>Saxophila</taxon>
    </lineage>
</organism>
<dbReference type="PANTHER" id="PTHR28069">
    <property type="entry name" value="GH20023P"/>
    <property type="match status" value="1"/>
</dbReference>
<dbReference type="Pfam" id="PF20179">
    <property type="entry name" value="MSS51_C"/>
    <property type="match status" value="1"/>
</dbReference>
<feature type="region of interest" description="Disordered" evidence="1">
    <location>
        <begin position="18"/>
        <end position="81"/>
    </location>
</feature>